<evidence type="ECO:0000313" key="2">
    <source>
        <dbReference type="EMBL" id="GAH73477.1"/>
    </source>
</evidence>
<protein>
    <submittedName>
        <fullName evidence="2">Uncharacterized protein</fullName>
    </submittedName>
</protein>
<feature type="coiled-coil region" evidence="1">
    <location>
        <begin position="32"/>
        <end position="59"/>
    </location>
</feature>
<dbReference type="AlphaFoldDB" id="X1HVL4"/>
<comment type="caution">
    <text evidence="2">The sequence shown here is derived from an EMBL/GenBank/DDBJ whole genome shotgun (WGS) entry which is preliminary data.</text>
</comment>
<accession>X1HVL4</accession>
<organism evidence="2">
    <name type="scientific">marine sediment metagenome</name>
    <dbReference type="NCBI Taxonomy" id="412755"/>
    <lineage>
        <taxon>unclassified sequences</taxon>
        <taxon>metagenomes</taxon>
        <taxon>ecological metagenomes</taxon>
    </lineage>
</organism>
<dbReference type="Gene3D" id="1.20.120.20">
    <property type="entry name" value="Apolipoprotein"/>
    <property type="match status" value="1"/>
</dbReference>
<reference evidence="2" key="1">
    <citation type="journal article" date="2014" name="Front. Microbiol.">
        <title>High frequency of phylogenetically diverse reductive dehalogenase-homologous genes in deep subseafloor sedimentary metagenomes.</title>
        <authorList>
            <person name="Kawai M."/>
            <person name="Futagami T."/>
            <person name="Toyoda A."/>
            <person name="Takaki Y."/>
            <person name="Nishi S."/>
            <person name="Hori S."/>
            <person name="Arai W."/>
            <person name="Tsubouchi T."/>
            <person name="Morono Y."/>
            <person name="Uchiyama I."/>
            <person name="Ito T."/>
            <person name="Fujiyama A."/>
            <person name="Inagaki F."/>
            <person name="Takami H."/>
        </authorList>
    </citation>
    <scope>NUCLEOTIDE SEQUENCE</scope>
    <source>
        <strain evidence="2">Expedition CK06-06</strain>
    </source>
</reference>
<gene>
    <name evidence="2" type="ORF">S03H2_43825</name>
</gene>
<evidence type="ECO:0000256" key="1">
    <source>
        <dbReference type="SAM" id="Coils"/>
    </source>
</evidence>
<proteinExistence type="predicted"/>
<dbReference type="EMBL" id="BARU01027368">
    <property type="protein sequence ID" value="GAH73477.1"/>
    <property type="molecule type" value="Genomic_DNA"/>
</dbReference>
<name>X1HVL4_9ZZZZ</name>
<keyword evidence="1" id="KW-0175">Coiled coil</keyword>
<sequence length="70" mass="7889">MKKGQGTWKFQELGKKVDQLAEEIRGRTQEEAEKAGAEIKEWGKRLDELGEKIKKTTQEGVEKVSGKTKG</sequence>
<feature type="non-terminal residue" evidence="2">
    <location>
        <position position="70"/>
    </location>
</feature>